<dbReference type="Proteomes" id="UP000676565">
    <property type="component" value="Unassembled WGS sequence"/>
</dbReference>
<sequence length="47" mass="5171">MTEAEWLTADLSNLYARAPIGTANRVTASEVSLVRLRLLSPDLVQVE</sequence>
<gene>
    <name evidence="1" type="ORF">J8F10_31705</name>
</gene>
<keyword evidence="2" id="KW-1185">Reference proteome</keyword>
<protein>
    <submittedName>
        <fullName evidence="1">Uncharacterized protein</fullName>
    </submittedName>
</protein>
<comment type="caution">
    <text evidence="1">The sequence shown here is derived from an EMBL/GenBank/DDBJ whole genome shotgun (WGS) entry which is preliminary data.</text>
</comment>
<reference evidence="1 2" key="1">
    <citation type="submission" date="2021-04" db="EMBL/GenBank/DDBJ databases">
        <authorList>
            <person name="Ivanova A."/>
        </authorList>
    </citation>
    <scope>NUCLEOTIDE SEQUENCE [LARGE SCALE GENOMIC DNA]</scope>
    <source>
        <strain evidence="1 2">G18</strain>
    </source>
</reference>
<dbReference type="EMBL" id="JAGKQQ010000001">
    <property type="protein sequence ID" value="MBP3959837.1"/>
    <property type="molecule type" value="Genomic_DNA"/>
</dbReference>
<proteinExistence type="predicted"/>
<evidence type="ECO:0000313" key="1">
    <source>
        <dbReference type="EMBL" id="MBP3959837.1"/>
    </source>
</evidence>
<dbReference type="RefSeq" id="WP_210660662.1">
    <property type="nucleotide sequence ID" value="NZ_JAGKQQ010000001.1"/>
</dbReference>
<accession>A0ABS5C1G8</accession>
<name>A0ABS5C1G8_9BACT</name>
<organism evidence="1 2">
    <name type="scientific">Gemmata palustris</name>
    <dbReference type="NCBI Taxonomy" id="2822762"/>
    <lineage>
        <taxon>Bacteria</taxon>
        <taxon>Pseudomonadati</taxon>
        <taxon>Planctomycetota</taxon>
        <taxon>Planctomycetia</taxon>
        <taxon>Gemmatales</taxon>
        <taxon>Gemmataceae</taxon>
        <taxon>Gemmata</taxon>
    </lineage>
</organism>
<evidence type="ECO:0000313" key="2">
    <source>
        <dbReference type="Proteomes" id="UP000676565"/>
    </source>
</evidence>